<dbReference type="InterPro" id="IPR007374">
    <property type="entry name" value="ASCH_domain"/>
</dbReference>
<dbReference type="SUPFAM" id="SSF88697">
    <property type="entry name" value="PUA domain-like"/>
    <property type="match status" value="1"/>
</dbReference>
<dbReference type="OrthoDB" id="5522492at2"/>
<reference evidence="3 4" key="1">
    <citation type="submission" date="2015-12" db="EMBL/GenBank/DDBJ databases">
        <title>Genome sequence of Streptomyces sp. G25.</title>
        <authorList>
            <person name="Poehlein A."/>
            <person name="Roettig A."/>
            <person name="Hiessl S."/>
            <person name="Hauschild P."/>
            <person name="Schauer J."/>
            <person name="Madkour M.H."/>
            <person name="Al-Ansari A.M."/>
            <person name="Almakishah N.H."/>
            <person name="Steinbuechel A."/>
            <person name="Daniel R."/>
        </authorList>
    </citation>
    <scope>NUCLEOTIDE SEQUENCE [LARGE SCALE GENOMIC DNA]</scope>
    <source>
        <strain evidence="4">G25(2015)</strain>
    </source>
</reference>
<protein>
    <recommendedName>
        <fullName evidence="2">ASCH domain-containing protein</fullName>
    </recommendedName>
</protein>
<dbReference type="EMBL" id="LOHS01000019">
    <property type="protein sequence ID" value="OAH16381.1"/>
    <property type="molecule type" value="Genomic_DNA"/>
</dbReference>
<feature type="compositionally biased region" description="Basic and acidic residues" evidence="1">
    <location>
        <begin position="160"/>
        <end position="169"/>
    </location>
</feature>
<sequence>MNEHERSLLMSLHPRYASAILDGRKSVELRRQRVAVPPGTKVILYATSPVMALVGTATVTAVQVGTPSVIWKAHKEHGAISRRDYLAYMEGAEQASALLLDAARPFSDPIPLAHLRTGGSFHPPQSYRYVDPDTLRDWVQGHPTAEEVLRETSPRPAASEAKRSGEKQAQRGTSSPLGGNMVLAQHVAA</sequence>
<name>A0A177HZW1_9ACTN</name>
<keyword evidence="4" id="KW-1185">Reference proteome</keyword>
<dbReference type="Pfam" id="PF04266">
    <property type="entry name" value="ASCH"/>
    <property type="match status" value="1"/>
</dbReference>
<proteinExistence type="predicted"/>
<accession>A0A177HZW1</accession>
<dbReference type="PATRIC" id="fig|1716141.3.peg.271"/>
<feature type="region of interest" description="Disordered" evidence="1">
    <location>
        <begin position="146"/>
        <end position="189"/>
    </location>
</feature>
<organism evidence="3 4">
    <name type="scientific">Streptomyces jeddahensis</name>
    <dbReference type="NCBI Taxonomy" id="1716141"/>
    <lineage>
        <taxon>Bacteria</taxon>
        <taxon>Bacillati</taxon>
        <taxon>Actinomycetota</taxon>
        <taxon>Actinomycetes</taxon>
        <taxon>Kitasatosporales</taxon>
        <taxon>Streptomycetaceae</taxon>
        <taxon>Streptomyces</taxon>
    </lineage>
</organism>
<dbReference type="Proteomes" id="UP000077381">
    <property type="component" value="Unassembled WGS sequence"/>
</dbReference>
<feature type="domain" description="ASCH" evidence="2">
    <location>
        <begin position="10"/>
        <end position="64"/>
    </location>
</feature>
<dbReference type="RefSeq" id="WP_078066796.1">
    <property type="nucleotide sequence ID" value="NZ_LOHS01000019.1"/>
</dbReference>
<evidence type="ECO:0000259" key="2">
    <source>
        <dbReference type="Pfam" id="PF04266"/>
    </source>
</evidence>
<dbReference type="Gene3D" id="2.30.130.30">
    <property type="entry name" value="Hypothetical protein"/>
    <property type="match status" value="1"/>
</dbReference>
<dbReference type="InterPro" id="IPR015947">
    <property type="entry name" value="PUA-like_sf"/>
</dbReference>
<dbReference type="STRING" id="1716141.STSP_02560"/>
<evidence type="ECO:0000313" key="3">
    <source>
        <dbReference type="EMBL" id="OAH16381.1"/>
    </source>
</evidence>
<evidence type="ECO:0000313" key="4">
    <source>
        <dbReference type="Proteomes" id="UP000077381"/>
    </source>
</evidence>
<comment type="caution">
    <text evidence="3">The sequence shown here is derived from an EMBL/GenBank/DDBJ whole genome shotgun (WGS) entry which is preliminary data.</text>
</comment>
<gene>
    <name evidence="3" type="ORF">STSP_02560</name>
</gene>
<evidence type="ECO:0000256" key="1">
    <source>
        <dbReference type="SAM" id="MobiDB-lite"/>
    </source>
</evidence>
<dbReference type="AlphaFoldDB" id="A0A177HZW1"/>